<dbReference type="CDD" id="cd11482">
    <property type="entry name" value="SLC-NCS1sbd_NRT1-like"/>
    <property type="match status" value="1"/>
</dbReference>
<feature type="transmembrane region" description="Helical" evidence="9">
    <location>
        <begin position="160"/>
        <end position="178"/>
    </location>
</feature>
<feature type="transmembrane region" description="Helical" evidence="9">
    <location>
        <begin position="283"/>
        <end position="299"/>
    </location>
</feature>
<dbReference type="GO" id="GO:0005886">
    <property type="term" value="C:plasma membrane"/>
    <property type="evidence" value="ECO:0007669"/>
    <property type="project" value="TreeGrafter"/>
</dbReference>
<evidence type="ECO:0000313" key="10">
    <source>
        <dbReference type="EMBL" id="GCF01443.1"/>
    </source>
</evidence>
<evidence type="ECO:0000256" key="4">
    <source>
        <dbReference type="ARBA" id="ARBA00022553"/>
    </source>
</evidence>
<dbReference type="Gene3D" id="1.10.4160.10">
    <property type="entry name" value="Hydantoin permease"/>
    <property type="match status" value="1"/>
</dbReference>
<sequence length="688" mass="78226">MSRVPVASVNKENWNEENVEDDSFQQLEGSDEVNKSEKSRRWKSAGRATGRGISRCLKWLEVPEDERTTLSFLKNPDLLPIRKEHQTWGFWSNFAYWGVMSFSVSTWISASSATDYGLSYPALIGSYIVGDVLTIFFTLGNSYPGLDYKVGYTLTQRFTFGIYGSGIGVVIRILMSIVNYGSNAWLGGLCVNMILDSWSHHYLHLKNTLDPHVAMTTKQLIGFILFQVLTCFIYLLKPHKLNYVLIWSCVASFFSMLGVVIYLTSRCHGVGPVFTETKASAKGSDYAWAWVYMISYWFGSVSPGSVNQSDYSRFGSSKTAVYLGTILALLIPTTIVPIFGVIGASTTDKLYGSQLWMPMDIFDYWLKHGYSSGARAGSFFAGVSFVICQIAYTAENCGFASGMDLSGLLPKYINIKRGAMLCAMLSFAVQPWNFYNSSSTFLTVMSSFGVVMTPLIAVMIADNFLVHRRNYSPTQAFKLRGEYYYTLGINWRAVTAWVVGMTPGLPGMAWETNNNLFNNRKIVNFYYGDSFFSFFMSFFLYWFLSIVFPVKIKVGRDDKDYYGAFSDEEARKKGMLPYSEVTNEEISFHHNQRAHFRRGSTSSSNEIALENVSGKDKEDHEEVSRDSEFSRSEKSVTNKERRQSIEEKENDSLTWKNRFFIKRPDWNRIQQQTISKLKFPFKGPRKSN</sequence>
<reference evidence="10 11" key="1">
    <citation type="submission" date="2019-01" db="EMBL/GenBank/DDBJ databases">
        <title>Draft Genome Sequencing of Zygosaccharomyces mellis Ca-7.</title>
        <authorList>
            <person name="Shiwa Y."/>
            <person name="Kanesaki Y."/>
            <person name="Ishige T."/>
            <person name="Mura K."/>
            <person name="Hori T."/>
            <person name="Tamura T."/>
        </authorList>
    </citation>
    <scope>NUCLEOTIDE SEQUENCE [LARGE SCALE GENOMIC DNA]</scope>
    <source>
        <strain evidence="10 11">Ca-7</strain>
    </source>
</reference>
<dbReference type="InterPro" id="IPR001248">
    <property type="entry name" value="Pur-cyt_permease"/>
</dbReference>
<dbReference type="GO" id="GO:0015205">
    <property type="term" value="F:nucleobase transmembrane transporter activity"/>
    <property type="evidence" value="ECO:0007669"/>
    <property type="project" value="TreeGrafter"/>
</dbReference>
<feature type="transmembrane region" description="Helical" evidence="9">
    <location>
        <begin position="219"/>
        <end position="236"/>
    </location>
</feature>
<dbReference type="AlphaFoldDB" id="A0A4C2EGT5"/>
<evidence type="ECO:0000256" key="1">
    <source>
        <dbReference type="ARBA" id="ARBA00004141"/>
    </source>
</evidence>
<evidence type="ECO:0000256" key="8">
    <source>
        <dbReference type="SAM" id="MobiDB-lite"/>
    </source>
</evidence>
<keyword evidence="4" id="KW-0597">Phosphoprotein</keyword>
<dbReference type="GO" id="GO:0015888">
    <property type="term" value="P:thiamine transport"/>
    <property type="evidence" value="ECO:0007669"/>
    <property type="project" value="UniProtKB-ARBA"/>
</dbReference>
<dbReference type="InterPro" id="IPR012681">
    <property type="entry name" value="NCS1"/>
</dbReference>
<dbReference type="GO" id="GO:1903089">
    <property type="term" value="F:5-amino-1-ribofuranosylimidazole-4-carboxamide transmembrane transporter activity"/>
    <property type="evidence" value="ECO:0007669"/>
    <property type="project" value="UniProtKB-ARBA"/>
</dbReference>
<feature type="compositionally biased region" description="Basic and acidic residues" evidence="8">
    <location>
        <begin position="613"/>
        <end position="650"/>
    </location>
</feature>
<dbReference type="FunFam" id="1.10.4160.10:FF:000005">
    <property type="entry name" value="Thiamine transporter"/>
    <property type="match status" value="1"/>
</dbReference>
<feature type="transmembrane region" description="Helical" evidence="9">
    <location>
        <begin position="88"/>
        <end position="108"/>
    </location>
</feature>
<evidence type="ECO:0000256" key="2">
    <source>
        <dbReference type="ARBA" id="ARBA00008974"/>
    </source>
</evidence>
<accession>A0A4C2EGT5</accession>
<comment type="similarity">
    <text evidence="2">Belongs to the purine-cytosine permease (2.A.39) family.</text>
</comment>
<keyword evidence="11" id="KW-1185">Reference proteome</keyword>
<feature type="transmembrane region" description="Helical" evidence="9">
    <location>
        <begin position="243"/>
        <end position="263"/>
    </location>
</feature>
<evidence type="ECO:0000313" key="11">
    <source>
        <dbReference type="Proteomes" id="UP000301737"/>
    </source>
</evidence>
<dbReference type="NCBIfam" id="TIGR00800">
    <property type="entry name" value="ncs1"/>
    <property type="match status" value="1"/>
</dbReference>
<feature type="transmembrane region" description="Helical" evidence="9">
    <location>
        <begin position="376"/>
        <end position="394"/>
    </location>
</feature>
<dbReference type="OrthoDB" id="2018619at2759"/>
<name>A0A4C2EGT5_9SACH</name>
<feature type="transmembrane region" description="Helical" evidence="9">
    <location>
        <begin position="483"/>
        <end position="505"/>
    </location>
</feature>
<proteinExistence type="inferred from homology"/>
<dbReference type="EMBL" id="BIMX01000033">
    <property type="protein sequence ID" value="GCF01443.1"/>
    <property type="molecule type" value="Genomic_DNA"/>
</dbReference>
<evidence type="ECO:0000256" key="3">
    <source>
        <dbReference type="ARBA" id="ARBA00022448"/>
    </source>
</evidence>
<feature type="transmembrane region" description="Helical" evidence="9">
    <location>
        <begin position="415"/>
        <end position="435"/>
    </location>
</feature>
<feature type="region of interest" description="Disordered" evidence="8">
    <location>
        <begin position="1"/>
        <end position="44"/>
    </location>
</feature>
<evidence type="ECO:0000256" key="9">
    <source>
        <dbReference type="SAM" id="Phobius"/>
    </source>
</evidence>
<keyword evidence="6 9" id="KW-1133">Transmembrane helix</keyword>
<feature type="transmembrane region" description="Helical" evidence="9">
    <location>
        <begin position="120"/>
        <end position="139"/>
    </location>
</feature>
<evidence type="ECO:0000256" key="6">
    <source>
        <dbReference type="ARBA" id="ARBA00022989"/>
    </source>
</evidence>
<dbReference type="PANTHER" id="PTHR30618">
    <property type="entry name" value="NCS1 FAMILY PURINE/PYRIMIDINE TRANSPORTER"/>
    <property type="match status" value="1"/>
</dbReference>
<protein>
    <submittedName>
        <fullName evidence="10">Thiamine transporter thi7</fullName>
    </submittedName>
</protein>
<keyword evidence="7 9" id="KW-0472">Membrane</keyword>
<evidence type="ECO:0000256" key="7">
    <source>
        <dbReference type="ARBA" id="ARBA00023136"/>
    </source>
</evidence>
<evidence type="ECO:0000256" key="5">
    <source>
        <dbReference type="ARBA" id="ARBA00022692"/>
    </source>
</evidence>
<comment type="subcellular location">
    <subcellularLocation>
        <location evidence="1">Membrane</location>
        <topology evidence="1">Multi-pass membrane protein</topology>
    </subcellularLocation>
</comment>
<dbReference type="Pfam" id="PF02133">
    <property type="entry name" value="Transp_cyt_pur"/>
    <property type="match status" value="1"/>
</dbReference>
<feature type="transmembrane region" description="Helical" evidence="9">
    <location>
        <begin position="525"/>
        <end position="550"/>
    </location>
</feature>
<feature type="transmembrane region" description="Helical" evidence="9">
    <location>
        <begin position="320"/>
        <end position="342"/>
    </location>
</feature>
<feature type="region of interest" description="Disordered" evidence="8">
    <location>
        <begin position="610"/>
        <end position="650"/>
    </location>
</feature>
<feature type="transmembrane region" description="Helical" evidence="9">
    <location>
        <begin position="441"/>
        <end position="462"/>
    </location>
</feature>
<keyword evidence="3" id="KW-0813">Transport</keyword>
<dbReference type="Proteomes" id="UP000301737">
    <property type="component" value="Unassembled WGS sequence"/>
</dbReference>
<gene>
    <name evidence="10" type="primary">THI7</name>
    <name evidence="10" type="ORF">ZYGM_000274</name>
</gene>
<comment type="caution">
    <text evidence="10">The sequence shown here is derived from an EMBL/GenBank/DDBJ whole genome shotgun (WGS) entry which is preliminary data.</text>
</comment>
<dbReference type="InterPro" id="IPR045225">
    <property type="entry name" value="Uracil/uridine/allantoin_perm"/>
</dbReference>
<keyword evidence="5 9" id="KW-0812">Transmembrane</keyword>
<dbReference type="PANTHER" id="PTHR30618:SF15">
    <property type="entry name" value="NICOTINAMIDE RIBOSIDE TRANSPORTER 1-RELATED"/>
    <property type="match status" value="1"/>
</dbReference>
<organism evidence="10 11">
    <name type="scientific">Zygosaccharomyces mellis</name>
    <dbReference type="NCBI Taxonomy" id="42258"/>
    <lineage>
        <taxon>Eukaryota</taxon>
        <taxon>Fungi</taxon>
        <taxon>Dikarya</taxon>
        <taxon>Ascomycota</taxon>
        <taxon>Saccharomycotina</taxon>
        <taxon>Saccharomycetes</taxon>
        <taxon>Saccharomycetales</taxon>
        <taxon>Saccharomycetaceae</taxon>
        <taxon>Zygosaccharomyces</taxon>
    </lineage>
</organism>